<gene>
    <name evidence="1" type="ORF">ILEXP_LOCUS35455</name>
</gene>
<proteinExistence type="predicted"/>
<dbReference type="AlphaFoldDB" id="A0ABC8TAB9"/>
<sequence>MGIKPAWKEFYEQYLNAQELPPELGHGEAAIAKMESPREPGVYKVNFDGAIFTSDRDSGMGGVVVEFGLRRILLEGDSKYVIEGIANTNSQTNLSAIGNFIDQIKTTSHTC</sequence>
<keyword evidence="2" id="KW-1185">Reference proteome</keyword>
<dbReference type="EMBL" id="CAUOFW020004563">
    <property type="protein sequence ID" value="CAK9166248.1"/>
    <property type="molecule type" value="Genomic_DNA"/>
</dbReference>
<reference evidence="1 2" key="1">
    <citation type="submission" date="2024-02" db="EMBL/GenBank/DDBJ databases">
        <authorList>
            <person name="Vignale AGUSTIN F."/>
            <person name="Sosa J E."/>
            <person name="Modenutti C."/>
        </authorList>
    </citation>
    <scope>NUCLEOTIDE SEQUENCE [LARGE SCALE GENOMIC DNA]</scope>
</reference>
<dbReference type="Proteomes" id="UP001642360">
    <property type="component" value="Unassembled WGS sequence"/>
</dbReference>
<organism evidence="1 2">
    <name type="scientific">Ilex paraguariensis</name>
    <name type="common">yerba mate</name>
    <dbReference type="NCBI Taxonomy" id="185542"/>
    <lineage>
        <taxon>Eukaryota</taxon>
        <taxon>Viridiplantae</taxon>
        <taxon>Streptophyta</taxon>
        <taxon>Embryophyta</taxon>
        <taxon>Tracheophyta</taxon>
        <taxon>Spermatophyta</taxon>
        <taxon>Magnoliopsida</taxon>
        <taxon>eudicotyledons</taxon>
        <taxon>Gunneridae</taxon>
        <taxon>Pentapetalae</taxon>
        <taxon>asterids</taxon>
        <taxon>campanulids</taxon>
        <taxon>Aquifoliales</taxon>
        <taxon>Aquifoliaceae</taxon>
        <taxon>Ilex</taxon>
    </lineage>
</organism>
<name>A0ABC8TAB9_9AQUA</name>
<evidence type="ECO:0000313" key="2">
    <source>
        <dbReference type="Proteomes" id="UP001642360"/>
    </source>
</evidence>
<comment type="caution">
    <text evidence="1">The sequence shown here is derived from an EMBL/GenBank/DDBJ whole genome shotgun (WGS) entry which is preliminary data.</text>
</comment>
<evidence type="ECO:0008006" key="3">
    <source>
        <dbReference type="Google" id="ProtNLM"/>
    </source>
</evidence>
<evidence type="ECO:0000313" key="1">
    <source>
        <dbReference type="EMBL" id="CAK9166248.1"/>
    </source>
</evidence>
<accession>A0ABC8TAB9</accession>
<protein>
    <recommendedName>
        <fullName evidence="3">RNase H type-1 domain-containing protein</fullName>
    </recommendedName>
</protein>